<gene>
    <name evidence="2" type="ORF">EJ05DRAFT_337435</name>
</gene>
<sequence>MFYAYFTSGRCMLRTQYTHASQNILDIVLDSIVIFIIISLARLEMQYVYPSQPTSKIAGEESLWASRVRKKGDLFFWPMLLHTVCVYALRIGAIRFSFPCSEVGWESIGVCMLYPKTAEMGPSRVLHLSRTGWRQRAHWERYESTRAEPEASVGDKR</sequence>
<keyword evidence="3" id="KW-1185">Reference proteome</keyword>
<organism evidence="2 3">
    <name type="scientific">Pseudovirgaria hyperparasitica</name>
    <dbReference type="NCBI Taxonomy" id="470096"/>
    <lineage>
        <taxon>Eukaryota</taxon>
        <taxon>Fungi</taxon>
        <taxon>Dikarya</taxon>
        <taxon>Ascomycota</taxon>
        <taxon>Pezizomycotina</taxon>
        <taxon>Dothideomycetes</taxon>
        <taxon>Dothideomycetes incertae sedis</taxon>
        <taxon>Acrospermales</taxon>
        <taxon>Acrospermaceae</taxon>
        <taxon>Pseudovirgaria</taxon>
    </lineage>
</organism>
<dbReference type="RefSeq" id="XP_033601671.1">
    <property type="nucleotide sequence ID" value="XM_033740895.1"/>
</dbReference>
<evidence type="ECO:0000256" key="1">
    <source>
        <dbReference type="SAM" id="Phobius"/>
    </source>
</evidence>
<keyword evidence="1" id="KW-0812">Transmembrane</keyword>
<protein>
    <submittedName>
        <fullName evidence="2">Uncharacterized protein</fullName>
    </submittedName>
</protein>
<proteinExistence type="predicted"/>
<accession>A0A6A6WB80</accession>
<name>A0A6A6WB80_9PEZI</name>
<dbReference type="Proteomes" id="UP000799437">
    <property type="component" value="Unassembled WGS sequence"/>
</dbReference>
<keyword evidence="1" id="KW-1133">Transmembrane helix</keyword>
<feature type="transmembrane region" description="Helical" evidence="1">
    <location>
        <begin position="20"/>
        <end position="41"/>
    </location>
</feature>
<reference evidence="2" key="1">
    <citation type="journal article" date="2020" name="Stud. Mycol.">
        <title>101 Dothideomycetes genomes: a test case for predicting lifestyles and emergence of pathogens.</title>
        <authorList>
            <person name="Haridas S."/>
            <person name="Albert R."/>
            <person name="Binder M."/>
            <person name="Bloem J."/>
            <person name="Labutti K."/>
            <person name="Salamov A."/>
            <person name="Andreopoulos B."/>
            <person name="Baker S."/>
            <person name="Barry K."/>
            <person name="Bills G."/>
            <person name="Bluhm B."/>
            <person name="Cannon C."/>
            <person name="Castanera R."/>
            <person name="Culley D."/>
            <person name="Daum C."/>
            <person name="Ezra D."/>
            <person name="Gonzalez J."/>
            <person name="Henrissat B."/>
            <person name="Kuo A."/>
            <person name="Liang C."/>
            <person name="Lipzen A."/>
            <person name="Lutzoni F."/>
            <person name="Magnuson J."/>
            <person name="Mondo S."/>
            <person name="Nolan M."/>
            <person name="Ohm R."/>
            <person name="Pangilinan J."/>
            <person name="Park H.-J."/>
            <person name="Ramirez L."/>
            <person name="Alfaro M."/>
            <person name="Sun H."/>
            <person name="Tritt A."/>
            <person name="Yoshinaga Y."/>
            <person name="Zwiers L.-H."/>
            <person name="Turgeon B."/>
            <person name="Goodwin S."/>
            <person name="Spatafora J."/>
            <person name="Crous P."/>
            <person name="Grigoriev I."/>
        </authorList>
    </citation>
    <scope>NUCLEOTIDE SEQUENCE</scope>
    <source>
        <strain evidence="2">CBS 121739</strain>
    </source>
</reference>
<dbReference type="EMBL" id="ML996570">
    <property type="protein sequence ID" value="KAF2759220.1"/>
    <property type="molecule type" value="Genomic_DNA"/>
</dbReference>
<evidence type="ECO:0000313" key="3">
    <source>
        <dbReference type="Proteomes" id="UP000799437"/>
    </source>
</evidence>
<dbReference type="GeneID" id="54481949"/>
<dbReference type="AlphaFoldDB" id="A0A6A6WB80"/>
<feature type="transmembrane region" description="Helical" evidence="1">
    <location>
        <begin position="74"/>
        <end position="93"/>
    </location>
</feature>
<evidence type="ECO:0000313" key="2">
    <source>
        <dbReference type="EMBL" id="KAF2759220.1"/>
    </source>
</evidence>
<keyword evidence="1" id="KW-0472">Membrane</keyword>